<name>A0ABR5IDV9_9ACTN</name>
<evidence type="ECO:0000313" key="1">
    <source>
        <dbReference type="EMBL" id="KNA91840.1"/>
    </source>
</evidence>
<keyword evidence="2" id="KW-1185">Reference proteome</keyword>
<evidence type="ECO:0000313" key="2">
    <source>
        <dbReference type="Proteomes" id="UP000037247"/>
    </source>
</evidence>
<dbReference type="InterPro" id="IPR036291">
    <property type="entry name" value="NAD(P)-bd_dom_sf"/>
</dbReference>
<sequence length="113" mass="11998">MTTITHTPAVTRTRRADTVVLIMDGSVRAHCVARQILDRGKNLAIAGTRGHDLVPYVDAAVRDRVVTVIADPSDPTQIDAVIERASDTLGPVIMVVDPGGLLSDVHAADRHAA</sequence>
<proteinExistence type="predicted"/>
<dbReference type="EMBL" id="LDTZ01000015">
    <property type="protein sequence ID" value="KNA91840.1"/>
    <property type="molecule type" value="Genomic_DNA"/>
</dbReference>
<protein>
    <submittedName>
        <fullName evidence="1">Uncharacterized protein</fullName>
    </submittedName>
</protein>
<reference evidence="1 2" key="1">
    <citation type="submission" date="2015-05" db="EMBL/GenBank/DDBJ databases">
        <title>Draft genome sequence of the bacterium Gordonia jacobaea a new member of the Gordonia genus.</title>
        <authorList>
            <person name="Jimenez-Galisteo G."/>
            <person name="Dominguez A."/>
            <person name="Munoz E."/>
            <person name="Vinas M."/>
        </authorList>
    </citation>
    <scope>NUCLEOTIDE SEQUENCE [LARGE SCALE GENOMIC DNA]</scope>
    <source>
        <strain evidence="2">mv1</strain>
    </source>
</reference>
<gene>
    <name evidence="1" type="ORF">ABW18_06385</name>
</gene>
<dbReference type="RefSeq" id="WP_049698181.1">
    <property type="nucleotide sequence ID" value="NZ_JAQDQF010000005.1"/>
</dbReference>
<accession>A0ABR5IDV9</accession>
<organism evidence="1 2">
    <name type="scientific">Gordonia jacobaea</name>
    <dbReference type="NCBI Taxonomy" id="122202"/>
    <lineage>
        <taxon>Bacteria</taxon>
        <taxon>Bacillati</taxon>
        <taxon>Actinomycetota</taxon>
        <taxon>Actinomycetes</taxon>
        <taxon>Mycobacteriales</taxon>
        <taxon>Gordoniaceae</taxon>
        <taxon>Gordonia</taxon>
    </lineage>
</organism>
<dbReference type="Proteomes" id="UP000037247">
    <property type="component" value="Unassembled WGS sequence"/>
</dbReference>
<dbReference type="SUPFAM" id="SSF51735">
    <property type="entry name" value="NAD(P)-binding Rossmann-fold domains"/>
    <property type="match status" value="1"/>
</dbReference>
<comment type="caution">
    <text evidence="1">The sequence shown here is derived from an EMBL/GenBank/DDBJ whole genome shotgun (WGS) entry which is preliminary data.</text>
</comment>